<evidence type="ECO:0000256" key="1">
    <source>
        <dbReference type="SAM" id="MobiDB-lite"/>
    </source>
</evidence>
<proteinExistence type="predicted"/>
<organism evidence="3 4">
    <name type="scientific">Cuscuta campestris</name>
    <dbReference type="NCBI Taxonomy" id="132261"/>
    <lineage>
        <taxon>Eukaryota</taxon>
        <taxon>Viridiplantae</taxon>
        <taxon>Streptophyta</taxon>
        <taxon>Embryophyta</taxon>
        <taxon>Tracheophyta</taxon>
        <taxon>Spermatophyta</taxon>
        <taxon>Magnoliopsida</taxon>
        <taxon>eudicotyledons</taxon>
        <taxon>Gunneridae</taxon>
        <taxon>Pentapetalae</taxon>
        <taxon>asterids</taxon>
        <taxon>lamiids</taxon>
        <taxon>Solanales</taxon>
        <taxon>Convolvulaceae</taxon>
        <taxon>Cuscuteae</taxon>
        <taxon>Cuscuta</taxon>
        <taxon>Cuscuta subgen. Grammica</taxon>
        <taxon>Cuscuta sect. Cleistogrammica</taxon>
    </lineage>
</organism>
<name>A0A484KM95_9ASTE</name>
<sequence>MKGKFYRSVVKPAMRYGAKCWAVKNVHICQLHGTKMRMMRLFSEVVSSNFTGKRLEGKATGFFKGIPSVSFTKDDISELASRFRLALVGKFKHRPSFSSMNLFLQKLGLKGRFEISALPHQRFLLNFSKEEDYLRLFLRRTWQVFGVPMTLTKWSPSLSQETENPAMPIWIAFPDLPIHLHDKRALHLISSTIGNPLQVDSCTLNFSRPALARCCVEVDISNLPPPKVLINHGGEELIFSFFYENVPSYCKDCKRTGHLRENCRGKKTTVADRKRPEPPMEEPVISQGQLSGQGNPEKWQAVKSKKGKNKVSEPLTGNFHWRAKPTATAHTTWLEGPGESSKNPVTSTAPNTPPSAKAGKIGTYCITDPNLLSSLTLRHVQENVLRTPIFSDIQQDMDNSLAIVPFQQNPFLTLPDDGPPEVGFFTEANVIDEKIKLLDNLLALENFPPLPVSKENLSGSPRSSSSRVKQISGFPVFMVNIAELIERVFGFLYVTFFLSKVPGSLGAISIQYPLLLSTKKLFVLNLAAWRISLAPSLTVSSFPLLFLEANSPSLEKGVKGESTEDLTEFWGRRHRLHISSLKDGNGKIHSSPEEISKITVEHYTKVFSFIHEGEMEEILNLIPSSVNDQDNYMLSHIPEEEEIKRTIWSLNANSTAGPDGFNGFFFRNSWDIIKSDVCKAVQEFFIGVPMPKVFGSTLITLIPKDEAAITLDQLRPISLSTFFSKIISRILSDRFKLILPKLISQEQTAFQTGKNITEHVLLTKEMVHLLSANARGGNCIIKLDLSKAFDKLSWAYLEGILTKFGFSRGTIHLLMGNLKATHFSVLVNGQPKGFFPMKCGVKQGDPLSPLLFIIALEGLSRFINHLHSTGQISHFSAGRTPTPSHLLYADDIILFTKADCRNLLRLKRMLSTFMNASGQEINYLKSQAIVHGKMKMEHQHKIRKILSIKCSTQAFVYLGSTIVKGKLKKIHCKDLIRKFERRINVWYSKKLNQMGRLILIKHVLSSIPMHLMAAQRLPKSITKSLKRLMANFLWGEKEESPKYHWRKWDKLCYPFVEGGAGFEELHTLPRRRFH</sequence>
<dbReference type="PROSITE" id="PS50878">
    <property type="entry name" value="RT_POL"/>
    <property type="match status" value="1"/>
</dbReference>
<feature type="region of interest" description="Disordered" evidence="1">
    <location>
        <begin position="332"/>
        <end position="356"/>
    </location>
</feature>
<dbReference type="PANTHER" id="PTHR33116:SF78">
    <property type="entry name" value="OS12G0587133 PROTEIN"/>
    <property type="match status" value="1"/>
</dbReference>
<dbReference type="InterPro" id="IPR025558">
    <property type="entry name" value="DUF4283"/>
</dbReference>
<dbReference type="Proteomes" id="UP000595140">
    <property type="component" value="Unassembled WGS sequence"/>
</dbReference>
<evidence type="ECO:0000313" key="3">
    <source>
        <dbReference type="EMBL" id="VFQ65575.1"/>
    </source>
</evidence>
<dbReference type="Pfam" id="PF14111">
    <property type="entry name" value="DUF4283"/>
    <property type="match status" value="1"/>
</dbReference>
<dbReference type="CDD" id="cd01650">
    <property type="entry name" value="RT_nLTR_like"/>
    <property type="match status" value="1"/>
</dbReference>
<dbReference type="EMBL" id="OOIL02000473">
    <property type="protein sequence ID" value="VFQ65575.1"/>
    <property type="molecule type" value="Genomic_DNA"/>
</dbReference>
<evidence type="ECO:0000313" key="4">
    <source>
        <dbReference type="Proteomes" id="UP000595140"/>
    </source>
</evidence>
<dbReference type="InterPro" id="IPR000477">
    <property type="entry name" value="RT_dom"/>
</dbReference>
<reference evidence="3 4" key="1">
    <citation type="submission" date="2018-04" db="EMBL/GenBank/DDBJ databases">
        <authorList>
            <person name="Vogel A."/>
        </authorList>
    </citation>
    <scope>NUCLEOTIDE SEQUENCE [LARGE SCALE GENOMIC DNA]</scope>
</reference>
<feature type="region of interest" description="Disordered" evidence="1">
    <location>
        <begin position="267"/>
        <end position="296"/>
    </location>
</feature>
<dbReference type="InterPro" id="IPR043502">
    <property type="entry name" value="DNA/RNA_pol_sf"/>
</dbReference>
<dbReference type="Pfam" id="PF00078">
    <property type="entry name" value="RVT_1"/>
    <property type="match status" value="1"/>
</dbReference>
<keyword evidence="4" id="KW-1185">Reference proteome</keyword>
<feature type="domain" description="Reverse transcriptase" evidence="2">
    <location>
        <begin position="683"/>
        <end position="962"/>
    </location>
</feature>
<accession>A0A484KM95</accession>
<dbReference type="PANTHER" id="PTHR33116">
    <property type="entry name" value="REVERSE TRANSCRIPTASE ZINC-BINDING DOMAIN-CONTAINING PROTEIN-RELATED-RELATED"/>
    <property type="match status" value="1"/>
</dbReference>
<dbReference type="OrthoDB" id="694708at2759"/>
<dbReference type="SUPFAM" id="SSF56672">
    <property type="entry name" value="DNA/RNA polymerases"/>
    <property type="match status" value="1"/>
</dbReference>
<gene>
    <name evidence="3" type="ORF">CCAM_LOCUS7351</name>
</gene>
<evidence type="ECO:0000259" key="2">
    <source>
        <dbReference type="PROSITE" id="PS50878"/>
    </source>
</evidence>
<feature type="compositionally biased region" description="Polar residues" evidence="1">
    <location>
        <begin position="340"/>
        <end position="350"/>
    </location>
</feature>
<protein>
    <recommendedName>
        <fullName evidence="2">Reverse transcriptase domain-containing protein</fullName>
    </recommendedName>
</protein>
<dbReference type="AlphaFoldDB" id="A0A484KM95"/>
<feature type="compositionally biased region" description="Basic and acidic residues" evidence="1">
    <location>
        <begin position="267"/>
        <end position="278"/>
    </location>
</feature>